<proteinExistence type="predicted"/>
<dbReference type="OrthoDB" id="2595244at2759"/>
<sequence length="100" mass="11783">MLNVEGPYHPLLRRTEYPARPRATEELETHINELMKLRVLRNIGHNEEVKVTTPVIITWNNGKSRVFGNFRELNTYNIRERYPMSACDSKPEHKHDSQTP</sequence>
<dbReference type="Gene3D" id="3.10.10.10">
    <property type="entry name" value="HIV Type 1 Reverse Transcriptase, subunit A, domain 1"/>
    <property type="match status" value="1"/>
</dbReference>
<evidence type="ECO:0000313" key="2">
    <source>
        <dbReference type="Proteomes" id="UP000765509"/>
    </source>
</evidence>
<dbReference type="AlphaFoldDB" id="A0A9Q3DVJ3"/>
<dbReference type="Proteomes" id="UP000765509">
    <property type="component" value="Unassembled WGS sequence"/>
</dbReference>
<keyword evidence="2" id="KW-1185">Reference proteome</keyword>
<accession>A0A9Q3DVJ3</accession>
<dbReference type="EMBL" id="AVOT02020656">
    <property type="protein sequence ID" value="MBW0508972.1"/>
    <property type="molecule type" value="Genomic_DNA"/>
</dbReference>
<comment type="caution">
    <text evidence="1">The sequence shown here is derived from an EMBL/GenBank/DDBJ whole genome shotgun (WGS) entry which is preliminary data.</text>
</comment>
<organism evidence="1 2">
    <name type="scientific">Austropuccinia psidii MF-1</name>
    <dbReference type="NCBI Taxonomy" id="1389203"/>
    <lineage>
        <taxon>Eukaryota</taxon>
        <taxon>Fungi</taxon>
        <taxon>Dikarya</taxon>
        <taxon>Basidiomycota</taxon>
        <taxon>Pucciniomycotina</taxon>
        <taxon>Pucciniomycetes</taxon>
        <taxon>Pucciniales</taxon>
        <taxon>Sphaerophragmiaceae</taxon>
        <taxon>Austropuccinia</taxon>
    </lineage>
</organism>
<reference evidence="1" key="1">
    <citation type="submission" date="2021-03" db="EMBL/GenBank/DDBJ databases">
        <title>Draft genome sequence of rust myrtle Austropuccinia psidii MF-1, a brazilian biotype.</title>
        <authorList>
            <person name="Quecine M.C."/>
            <person name="Pachon D.M.R."/>
            <person name="Bonatelli M.L."/>
            <person name="Correr F.H."/>
            <person name="Franceschini L.M."/>
            <person name="Leite T.F."/>
            <person name="Margarido G.R.A."/>
            <person name="Almeida C.A."/>
            <person name="Ferrarezi J.A."/>
            <person name="Labate C.A."/>
        </authorList>
    </citation>
    <scope>NUCLEOTIDE SEQUENCE</scope>
    <source>
        <strain evidence="1">MF-1</strain>
    </source>
</reference>
<dbReference type="SUPFAM" id="SSF56672">
    <property type="entry name" value="DNA/RNA polymerases"/>
    <property type="match status" value="1"/>
</dbReference>
<evidence type="ECO:0000313" key="1">
    <source>
        <dbReference type="EMBL" id="MBW0508972.1"/>
    </source>
</evidence>
<protein>
    <submittedName>
        <fullName evidence="1">Uncharacterized protein</fullName>
    </submittedName>
</protein>
<dbReference type="InterPro" id="IPR043502">
    <property type="entry name" value="DNA/RNA_pol_sf"/>
</dbReference>
<name>A0A9Q3DVJ3_9BASI</name>
<gene>
    <name evidence="1" type="ORF">O181_048687</name>
</gene>